<reference evidence="2" key="1">
    <citation type="journal article" date="2022" name="Mol. Ecol. Resour.">
        <title>The genomes of chicory, endive, great burdock and yacon provide insights into Asteraceae palaeo-polyploidization history and plant inulin production.</title>
        <authorList>
            <person name="Fan W."/>
            <person name="Wang S."/>
            <person name="Wang H."/>
            <person name="Wang A."/>
            <person name="Jiang F."/>
            <person name="Liu H."/>
            <person name="Zhao H."/>
            <person name="Xu D."/>
            <person name="Zhang Y."/>
        </authorList>
    </citation>
    <scope>NUCLEOTIDE SEQUENCE [LARGE SCALE GENOMIC DNA]</scope>
    <source>
        <strain evidence="2">cv. Yunnan</strain>
    </source>
</reference>
<organism evidence="1 2">
    <name type="scientific">Smallanthus sonchifolius</name>
    <dbReference type="NCBI Taxonomy" id="185202"/>
    <lineage>
        <taxon>Eukaryota</taxon>
        <taxon>Viridiplantae</taxon>
        <taxon>Streptophyta</taxon>
        <taxon>Embryophyta</taxon>
        <taxon>Tracheophyta</taxon>
        <taxon>Spermatophyta</taxon>
        <taxon>Magnoliopsida</taxon>
        <taxon>eudicotyledons</taxon>
        <taxon>Gunneridae</taxon>
        <taxon>Pentapetalae</taxon>
        <taxon>asterids</taxon>
        <taxon>campanulids</taxon>
        <taxon>Asterales</taxon>
        <taxon>Asteraceae</taxon>
        <taxon>Asteroideae</taxon>
        <taxon>Heliantheae alliance</taxon>
        <taxon>Millerieae</taxon>
        <taxon>Smallanthus</taxon>
    </lineage>
</organism>
<dbReference type="Proteomes" id="UP001056120">
    <property type="component" value="Linkage Group LG23"/>
</dbReference>
<protein>
    <submittedName>
        <fullName evidence="1">Uncharacterized protein</fullName>
    </submittedName>
</protein>
<evidence type="ECO:0000313" key="1">
    <source>
        <dbReference type="EMBL" id="KAI3717935.1"/>
    </source>
</evidence>
<sequence length="204" mass="23607">MGFVYIITRSRGYRSIKRLNFKNYITLFKFNPRKCYVLQILLDDNEDAEGHSLPKLVYLAREKRPDHFHNFKAGAMNALIRVSSKISNGPIILNVDCDMYSNSGDTVRDALCFFMDEQKGHEIAFVQYPQCFKNVTKNEVYGGSLRLLREVDFHGLDGNSGPLYVGTGCFHRRDILLGKSFDNESRIEWKMENDDETPKFTIEK</sequence>
<gene>
    <name evidence="1" type="ORF">L1987_69872</name>
</gene>
<proteinExistence type="predicted"/>
<dbReference type="EMBL" id="CM042040">
    <property type="protein sequence ID" value="KAI3717935.1"/>
    <property type="molecule type" value="Genomic_DNA"/>
</dbReference>
<keyword evidence="2" id="KW-1185">Reference proteome</keyword>
<name>A0ACB9B6V4_9ASTR</name>
<evidence type="ECO:0000313" key="2">
    <source>
        <dbReference type="Proteomes" id="UP001056120"/>
    </source>
</evidence>
<comment type="caution">
    <text evidence="1">The sequence shown here is derived from an EMBL/GenBank/DDBJ whole genome shotgun (WGS) entry which is preliminary data.</text>
</comment>
<reference evidence="1 2" key="2">
    <citation type="journal article" date="2022" name="Mol. Ecol. Resour.">
        <title>The genomes of chicory, endive, great burdock and yacon provide insights into Asteraceae paleo-polyploidization history and plant inulin production.</title>
        <authorList>
            <person name="Fan W."/>
            <person name="Wang S."/>
            <person name="Wang H."/>
            <person name="Wang A."/>
            <person name="Jiang F."/>
            <person name="Liu H."/>
            <person name="Zhao H."/>
            <person name="Xu D."/>
            <person name="Zhang Y."/>
        </authorList>
    </citation>
    <scope>NUCLEOTIDE SEQUENCE [LARGE SCALE GENOMIC DNA]</scope>
    <source>
        <strain evidence="2">cv. Yunnan</strain>
        <tissue evidence="1">Leaves</tissue>
    </source>
</reference>
<accession>A0ACB9B6V4</accession>